<organism evidence="2 3">
    <name type="scientific">Vitrella brassicaformis (strain CCMP3155)</name>
    <dbReference type="NCBI Taxonomy" id="1169540"/>
    <lineage>
        <taxon>Eukaryota</taxon>
        <taxon>Sar</taxon>
        <taxon>Alveolata</taxon>
        <taxon>Colpodellida</taxon>
        <taxon>Vitrellaceae</taxon>
        <taxon>Vitrella</taxon>
    </lineage>
</organism>
<name>A0A0G4FFA4_VITBC</name>
<dbReference type="EMBL" id="CDMY01000426">
    <property type="protein sequence ID" value="CEM11841.1"/>
    <property type="molecule type" value="Genomic_DNA"/>
</dbReference>
<dbReference type="AlphaFoldDB" id="A0A0G4FFA4"/>
<accession>A0A0G4FFA4</accession>
<dbReference type="InterPro" id="IPR038765">
    <property type="entry name" value="Papain-like_cys_pep_sf"/>
</dbReference>
<dbReference type="Proteomes" id="UP000041254">
    <property type="component" value="Unassembled WGS sequence"/>
</dbReference>
<feature type="region of interest" description="Disordered" evidence="1">
    <location>
        <begin position="39"/>
        <end position="77"/>
    </location>
</feature>
<dbReference type="SUPFAM" id="SSF54001">
    <property type="entry name" value="Cysteine proteinases"/>
    <property type="match status" value="1"/>
</dbReference>
<dbReference type="InParanoid" id="A0A0G4FFA4"/>
<evidence type="ECO:0000313" key="3">
    <source>
        <dbReference type="Proteomes" id="UP000041254"/>
    </source>
</evidence>
<protein>
    <submittedName>
        <fullName evidence="2">Uncharacterized protein</fullName>
    </submittedName>
</protein>
<sequence>MSDSDAAASSSTKASHSVNVKASARQFIQRFIGTPVAGRTDVESTLEPGLRATVRRGEQQPIPLTSPSGNPTGESVAPGDKVVVFETVQKGLVAVDPHNRRWGRPVDHVVGYAPRAAFALPAPDGLLGSVRFPVSHKTSWTRLREVNVAMLRAPRQRLSGDCSLLAAVRAAQAAAPDRIYDMVTLIDRQCATGPQRAKVRYFSKDRHGRFQPEEVTVTTRRLRAQIPCLPHMMRPRFGATVEGQVAEIGWPLLGRPRHELGWMLIEKARAKTMADGTWNALANEGQGVVETFEWLLGWRTETISLPKDRPLTDLYEEIRAAYARGEPVVVVAGNDKYCHAYPLLRISGGGRAVLGTGHWYKSRKSPSREVIAKLRLDGKRDFFGPPVGIVNGMLILGITIARREYLTAPPIIHASCSLLDWSRIISTCTGAARMCWAALIPMRAFEFIDGDLAEGENSAGRAGQERLCQRMDIEWMSQRDIPARDDIALRARDDLMLKRLDDRSV</sequence>
<evidence type="ECO:0000313" key="2">
    <source>
        <dbReference type="EMBL" id="CEM11841.1"/>
    </source>
</evidence>
<evidence type="ECO:0000256" key="1">
    <source>
        <dbReference type="SAM" id="MobiDB-lite"/>
    </source>
</evidence>
<keyword evidence="3" id="KW-1185">Reference proteome</keyword>
<gene>
    <name evidence="2" type="ORF">Vbra_15228</name>
</gene>
<reference evidence="2 3" key="1">
    <citation type="submission" date="2014-11" db="EMBL/GenBank/DDBJ databases">
        <authorList>
            <person name="Zhu J."/>
            <person name="Qi W."/>
            <person name="Song R."/>
        </authorList>
    </citation>
    <scope>NUCLEOTIDE SEQUENCE [LARGE SCALE GENOMIC DNA]</scope>
</reference>
<proteinExistence type="predicted"/>
<dbReference type="VEuPathDB" id="CryptoDB:Vbra_15228"/>
<feature type="compositionally biased region" description="Polar residues" evidence="1">
    <location>
        <begin position="62"/>
        <end position="73"/>
    </location>
</feature>